<dbReference type="Pfam" id="PF00378">
    <property type="entry name" value="ECH_1"/>
    <property type="match status" value="1"/>
</dbReference>
<organism evidence="2 3">
    <name type="scientific">Aphanomyces invadans</name>
    <dbReference type="NCBI Taxonomy" id="157072"/>
    <lineage>
        <taxon>Eukaryota</taxon>
        <taxon>Sar</taxon>
        <taxon>Stramenopiles</taxon>
        <taxon>Oomycota</taxon>
        <taxon>Saprolegniomycetes</taxon>
        <taxon>Saprolegniales</taxon>
        <taxon>Verrucalvaceae</taxon>
        <taxon>Aphanomyces</taxon>
    </lineage>
</organism>
<dbReference type="SUPFAM" id="SSF52096">
    <property type="entry name" value="ClpP/crotonase"/>
    <property type="match status" value="1"/>
</dbReference>
<dbReference type="Proteomes" id="UP000285060">
    <property type="component" value="Unassembled WGS sequence"/>
</dbReference>
<name>A0A418B907_9STRA</name>
<dbReference type="PANTHER" id="PTHR43684">
    <property type="match status" value="1"/>
</dbReference>
<evidence type="ECO:0000313" key="2">
    <source>
        <dbReference type="EMBL" id="RHY34677.1"/>
    </source>
</evidence>
<dbReference type="InterPro" id="IPR051053">
    <property type="entry name" value="ECH/Chromodomain_protein"/>
</dbReference>
<dbReference type="InterPro" id="IPR029045">
    <property type="entry name" value="ClpP/crotonase-like_dom_sf"/>
</dbReference>
<reference evidence="2 3" key="1">
    <citation type="submission" date="2018-08" db="EMBL/GenBank/DDBJ databases">
        <title>Aphanomyces genome sequencing and annotation.</title>
        <authorList>
            <person name="Minardi D."/>
            <person name="Oidtmann B."/>
            <person name="Van Der Giezen M."/>
            <person name="Studholme D.J."/>
        </authorList>
    </citation>
    <scope>NUCLEOTIDE SEQUENCE [LARGE SCALE GENOMIC DNA]</scope>
    <source>
        <strain evidence="2 3">NJM0002</strain>
    </source>
</reference>
<dbReference type="PANTHER" id="PTHR43684:SF12">
    <property type="entry name" value="ENOYL-COA ISOMERASE"/>
    <property type="match status" value="1"/>
</dbReference>
<dbReference type="AlphaFoldDB" id="A0A418B907"/>
<proteinExistence type="predicted"/>
<evidence type="ECO:0000313" key="3">
    <source>
        <dbReference type="Proteomes" id="UP000285060"/>
    </source>
</evidence>
<dbReference type="CDD" id="cd06558">
    <property type="entry name" value="crotonase-like"/>
    <property type="match status" value="1"/>
</dbReference>
<sequence>MLTLVNYPKILVAAVNGHAIGLGVSMLPYCDFAFAVPHATFRTPFMALGIVPDFGSSVTFPAMLVRSTFLCSIHRFSIDASRAVTTGLVTEIVPAHDFQSAVVALTEEVTGQLHANRSLLLFKKQIQRLRPLTKQHIIAAIDHELDEINRRMEARTVATAHSKPEPSRQPSASKL</sequence>
<evidence type="ECO:0000256" key="1">
    <source>
        <dbReference type="SAM" id="MobiDB-lite"/>
    </source>
</evidence>
<keyword evidence="3" id="KW-1185">Reference proteome</keyword>
<dbReference type="InterPro" id="IPR001753">
    <property type="entry name" value="Enoyl-CoA_hydra/iso"/>
</dbReference>
<gene>
    <name evidence="2" type="ORF">DYB32_000751</name>
</gene>
<dbReference type="Gene3D" id="3.90.226.10">
    <property type="entry name" value="2-enoyl-CoA Hydratase, Chain A, domain 1"/>
    <property type="match status" value="1"/>
</dbReference>
<dbReference type="VEuPathDB" id="FungiDB:H310_05551"/>
<feature type="region of interest" description="Disordered" evidence="1">
    <location>
        <begin position="156"/>
        <end position="175"/>
    </location>
</feature>
<protein>
    <submittedName>
        <fullName evidence="2">Uncharacterized protein</fullName>
    </submittedName>
</protein>
<comment type="caution">
    <text evidence="2">The sequence shown here is derived from an EMBL/GenBank/DDBJ whole genome shotgun (WGS) entry which is preliminary data.</text>
</comment>
<accession>A0A418B907</accession>
<dbReference type="EMBL" id="QUSY01000021">
    <property type="protein sequence ID" value="RHY34677.1"/>
    <property type="molecule type" value="Genomic_DNA"/>
</dbReference>